<dbReference type="SUPFAM" id="SSF46785">
    <property type="entry name" value="Winged helix' DNA-binding domain"/>
    <property type="match status" value="1"/>
</dbReference>
<dbReference type="GO" id="GO:0006950">
    <property type="term" value="P:response to stress"/>
    <property type="evidence" value="ECO:0007669"/>
    <property type="project" value="TreeGrafter"/>
</dbReference>
<comment type="caution">
    <text evidence="2">The sequence shown here is derived from an EMBL/GenBank/DDBJ whole genome shotgun (WGS) entry which is preliminary data.</text>
</comment>
<dbReference type="RefSeq" id="WP_152868976.1">
    <property type="nucleotide sequence ID" value="NZ_WBSL01000001.1"/>
</dbReference>
<dbReference type="InterPro" id="IPR036390">
    <property type="entry name" value="WH_DNA-bd_sf"/>
</dbReference>
<dbReference type="InterPro" id="IPR036388">
    <property type="entry name" value="WH-like_DNA-bd_sf"/>
</dbReference>
<evidence type="ECO:0000313" key="3">
    <source>
        <dbReference type="Proteomes" id="UP000484842"/>
    </source>
</evidence>
<dbReference type="EMBL" id="WBSL01000001">
    <property type="protein sequence ID" value="MPY65781.1"/>
    <property type="molecule type" value="Genomic_DNA"/>
</dbReference>
<dbReference type="InterPro" id="IPR000835">
    <property type="entry name" value="HTH_MarR-typ"/>
</dbReference>
<reference evidence="2 3" key="1">
    <citation type="submission" date="2019-10" db="EMBL/GenBank/DDBJ databases">
        <title>Deinococcus sp. isolated from soil.</title>
        <authorList>
            <person name="Li Y."/>
            <person name="Wang J."/>
        </authorList>
    </citation>
    <scope>NUCLEOTIDE SEQUENCE [LARGE SCALE GENOMIC DNA]</scope>
    <source>
        <strain evidence="2 3">SDU3-2</strain>
    </source>
</reference>
<dbReference type="AlphaFoldDB" id="A0A7X1NUP4"/>
<proteinExistence type="predicted"/>
<dbReference type="Gene3D" id="1.10.10.10">
    <property type="entry name" value="Winged helix-like DNA-binding domain superfamily/Winged helix DNA-binding domain"/>
    <property type="match status" value="1"/>
</dbReference>
<dbReference type="PANTHER" id="PTHR33164:SF99">
    <property type="entry name" value="MARR FAMILY REGULATORY PROTEIN"/>
    <property type="match status" value="1"/>
</dbReference>
<dbReference type="GO" id="GO:0003700">
    <property type="term" value="F:DNA-binding transcription factor activity"/>
    <property type="evidence" value="ECO:0007669"/>
    <property type="project" value="InterPro"/>
</dbReference>
<dbReference type="SMART" id="SM00347">
    <property type="entry name" value="HTH_MARR"/>
    <property type="match status" value="1"/>
</dbReference>
<organism evidence="2 3">
    <name type="scientific">Deinococcus terrestris</name>
    <dbReference type="NCBI Taxonomy" id="2651870"/>
    <lineage>
        <taxon>Bacteria</taxon>
        <taxon>Thermotogati</taxon>
        <taxon>Deinococcota</taxon>
        <taxon>Deinococci</taxon>
        <taxon>Deinococcales</taxon>
        <taxon>Deinococcaceae</taxon>
        <taxon>Deinococcus</taxon>
    </lineage>
</organism>
<dbReference type="PANTHER" id="PTHR33164">
    <property type="entry name" value="TRANSCRIPTIONAL REGULATOR, MARR FAMILY"/>
    <property type="match status" value="1"/>
</dbReference>
<dbReference type="InterPro" id="IPR039422">
    <property type="entry name" value="MarR/SlyA-like"/>
</dbReference>
<name>A0A7X1NUP4_9DEIO</name>
<keyword evidence="3" id="KW-1185">Reference proteome</keyword>
<gene>
    <name evidence="2" type="ORF">F8S09_03590</name>
</gene>
<dbReference type="Pfam" id="PF12802">
    <property type="entry name" value="MarR_2"/>
    <property type="match status" value="1"/>
</dbReference>
<evidence type="ECO:0000313" key="2">
    <source>
        <dbReference type="EMBL" id="MPY65781.1"/>
    </source>
</evidence>
<dbReference type="Proteomes" id="UP000484842">
    <property type="component" value="Unassembled WGS sequence"/>
</dbReference>
<dbReference type="PROSITE" id="PS50995">
    <property type="entry name" value="HTH_MARR_2"/>
    <property type="match status" value="1"/>
</dbReference>
<feature type="domain" description="HTH marR-type" evidence="1">
    <location>
        <begin position="16"/>
        <end position="156"/>
    </location>
</feature>
<sequence>MTDPTQANAPPAPDDIARLTRAMRELHRLIGTGVLRGMQGGLQDHDLTFAQMTALHGLRAGAPLTVSALAAQTRLSLPATSHLVERLVRRGLAERRENPDNRREKLVVPTAAGLAVVSRMDAQFVGAYAAAFQPVRPPVLRAAADAVQALIEDITPSGSEETP</sequence>
<evidence type="ECO:0000259" key="1">
    <source>
        <dbReference type="PROSITE" id="PS50995"/>
    </source>
</evidence>
<protein>
    <submittedName>
        <fullName evidence="2">MarR family transcriptional regulator</fullName>
    </submittedName>
</protein>
<accession>A0A7X1NUP4</accession>